<dbReference type="Proteomes" id="UP000199306">
    <property type="component" value="Unassembled WGS sequence"/>
</dbReference>
<dbReference type="InterPro" id="IPR020094">
    <property type="entry name" value="TruA/RsuA/RluB/E/F_N"/>
</dbReference>
<dbReference type="GO" id="GO:0120159">
    <property type="term" value="F:rRNA pseudouridine synthase activity"/>
    <property type="evidence" value="ECO:0007669"/>
    <property type="project" value="UniProtKB-ARBA"/>
</dbReference>
<dbReference type="InterPro" id="IPR042092">
    <property type="entry name" value="PsdUridine_s_RsuA/RluB/E/F_cat"/>
</dbReference>
<dbReference type="Gene3D" id="3.30.70.580">
    <property type="entry name" value="Pseudouridine synthase I, catalytic domain, N-terminal subdomain"/>
    <property type="match status" value="1"/>
</dbReference>
<dbReference type="EMBL" id="FOXH01000018">
    <property type="protein sequence ID" value="SFQ42586.1"/>
    <property type="molecule type" value="Genomic_DNA"/>
</dbReference>
<dbReference type="SUPFAM" id="SSF55174">
    <property type="entry name" value="Alpha-L RNA-binding motif"/>
    <property type="match status" value="1"/>
</dbReference>
<dbReference type="PANTHER" id="PTHR47683">
    <property type="entry name" value="PSEUDOURIDINE SYNTHASE FAMILY PROTEIN-RELATED"/>
    <property type="match status" value="1"/>
</dbReference>
<dbReference type="GO" id="GO:0000455">
    <property type="term" value="P:enzyme-directed rRNA pseudouridine synthesis"/>
    <property type="evidence" value="ECO:0007669"/>
    <property type="project" value="UniProtKB-ARBA"/>
</dbReference>
<dbReference type="InterPro" id="IPR020103">
    <property type="entry name" value="PsdUridine_synth_cat_dom_sf"/>
</dbReference>
<dbReference type="PROSITE" id="PS50889">
    <property type="entry name" value="S4"/>
    <property type="match status" value="1"/>
</dbReference>
<dbReference type="PANTHER" id="PTHR47683:SF2">
    <property type="entry name" value="RNA-BINDING S4 DOMAIN-CONTAINING PROTEIN"/>
    <property type="match status" value="1"/>
</dbReference>
<dbReference type="STRING" id="1079859.SAMN04515674_11861"/>
<dbReference type="InterPro" id="IPR006145">
    <property type="entry name" value="PsdUridine_synth_RsuA/RluA"/>
</dbReference>
<name>A0A1I5YEF5_9BACT</name>
<dbReference type="PROSITE" id="PS01149">
    <property type="entry name" value="PSI_RSU"/>
    <property type="match status" value="1"/>
</dbReference>
<evidence type="ECO:0000256" key="4">
    <source>
        <dbReference type="RuleBase" id="RU003887"/>
    </source>
</evidence>
<accession>A0A1I5YEF5</accession>
<dbReference type="SUPFAM" id="SSF55120">
    <property type="entry name" value="Pseudouridine synthase"/>
    <property type="match status" value="1"/>
</dbReference>
<keyword evidence="3" id="KW-0694">RNA-binding</keyword>
<dbReference type="GO" id="GO:0003723">
    <property type="term" value="F:RNA binding"/>
    <property type="evidence" value="ECO:0007669"/>
    <property type="project" value="UniProtKB-KW"/>
</dbReference>
<evidence type="ECO:0000256" key="3">
    <source>
        <dbReference type="PROSITE-ProRule" id="PRU00182"/>
    </source>
</evidence>
<sequence>MTFRNRLQYFLVKSLRISNREALSLILSGQIEVNQRKVEENIILTLQDSIAYQGKVLKEGKKLVYAAFYKPRGIETTLNTQIPDNLKSILPFEEELFPVGRLDKESEGLLFLTNDGRLFDKTLRKEHQTEKEYLVTVDKPIDGHFIKTMSEGIVIMGQTTLSCEVKQIDSYNFSIILVQGLNRQIRRMCYKLNYEVLKLVRIRIGTIELEHLSPGEYRFITL</sequence>
<organism evidence="6 7">
    <name type="scientific">Pseudarcicella hirudinis</name>
    <dbReference type="NCBI Taxonomy" id="1079859"/>
    <lineage>
        <taxon>Bacteria</taxon>
        <taxon>Pseudomonadati</taxon>
        <taxon>Bacteroidota</taxon>
        <taxon>Cytophagia</taxon>
        <taxon>Cytophagales</taxon>
        <taxon>Flectobacillaceae</taxon>
        <taxon>Pseudarcicella</taxon>
    </lineage>
</organism>
<dbReference type="OrthoDB" id="1012272at2"/>
<dbReference type="Gene3D" id="3.30.70.1560">
    <property type="entry name" value="Alpha-L RNA-binding motif"/>
    <property type="match status" value="1"/>
</dbReference>
<evidence type="ECO:0000256" key="2">
    <source>
        <dbReference type="ARBA" id="ARBA00023235"/>
    </source>
</evidence>
<dbReference type="RefSeq" id="WP_092019425.1">
    <property type="nucleotide sequence ID" value="NZ_FOXH01000018.1"/>
</dbReference>
<dbReference type="InterPro" id="IPR000748">
    <property type="entry name" value="PsdUridine_synth_RsuA/RluB/E/F"/>
</dbReference>
<dbReference type="SMART" id="SM00363">
    <property type="entry name" value="S4"/>
    <property type="match status" value="1"/>
</dbReference>
<dbReference type="InterPro" id="IPR036986">
    <property type="entry name" value="S4_RNA-bd_sf"/>
</dbReference>
<dbReference type="NCBIfam" id="TIGR00093">
    <property type="entry name" value="pseudouridine synthase"/>
    <property type="match status" value="1"/>
</dbReference>
<keyword evidence="2 4" id="KW-0413">Isomerase</keyword>
<keyword evidence="7" id="KW-1185">Reference proteome</keyword>
<dbReference type="InterPro" id="IPR002942">
    <property type="entry name" value="S4_RNA-bd"/>
</dbReference>
<dbReference type="Pfam" id="PF00849">
    <property type="entry name" value="PseudoU_synth_2"/>
    <property type="match status" value="1"/>
</dbReference>
<evidence type="ECO:0000313" key="6">
    <source>
        <dbReference type="EMBL" id="SFQ42586.1"/>
    </source>
</evidence>
<dbReference type="EC" id="5.4.99.-" evidence="4"/>
<dbReference type="AlphaFoldDB" id="A0A1I5YEF5"/>
<evidence type="ECO:0000313" key="7">
    <source>
        <dbReference type="Proteomes" id="UP000199306"/>
    </source>
</evidence>
<comment type="similarity">
    <text evidence="1 4">Belongs to the pseudouridine synthase RsuA family.</text>
</comment>
<evidence type="ECO:0000256" key="1">
    <source>
        <dbReference type="ARBA" id="ARBA00008348"/>
    </source>
</evidence>
<dbReference type="FunFam" id="3.30.70.1560:FF:000002">
    <property type="entry name" value="Pseudouridine synthase"/>
    <property type="match status" value="1"/>
</dbReference>
<evidence type="ECO:0000259" key="5">
    <source>
        <dbReference type="SMART" id="SM00363"/>
    </source>
</evidence>
<protein>
    <recommendedName>
        <fullName evidence="4">Pseudouridine synthase</fullName>
        <ecNumber evidence="4">5.4.99.-</ecNumber>
    </recommendedName>
</protein>
<reference evidence="6 7" key="1">
    <citation type="submission" date="2016-10" db="EMBL/GenBank/DDBJ databases">
        <authorList>
            <person name="de Groot N.N."/>
        </authorList>
    </citation>
    <scope>NUCLEOTIDE SEQUENCE [LARGE SCALE GENOMIC DNA]</scope>
    <source>
        <strain evidence="7">E92,LMG 26720,CCM 7988</strain>
    </source>
</reference>
<dbReference type="InterPro" id="IPR050343">
    <property type="entry name" value="RsuA_PseudoU_synthase"/>
</dbReference>
<proteinExistence type="inferred from homology"/>
<dbReference type="Gene3D" id="3.10.290.10">
    <property type="entry name" value="RNA-binding S4 domain"/>
    <property type="match status" value="1"/>
</dbReference>
<feature type="domain" description="RNA-binding S4" evidence="5">
    <location>
        <begin position="5"/>
        <end position="65"/>
    </location>
</feature>
<dbReference type="InterPro" id="IPR018496">
    <property type="entry name" value="PsdUridine_synth_RsuA/RluB_CS"/>
</dbReference>
<gene>
    <name evidence="6" type="ORF">SAMN04515674_11861</name>
</gene>